<dbReference type="InterPro" id="IPR020377">
    <property type="entry name" value="Uncharacterised_LpqV"/>
</dbReference>
<evidence type="ECO:0000256" key="1">
    <source>
        <dbReference type="SAM" id="MobiDB-lite"/>
    </source>
</evidence>
<dbReference type="Proteomes" id="UP000193484">
    <property type="component" value="Unassembled WGS sequence"/>
</dbReference>
<sequence length="142" mass="14081">MRSAWMPAVLFTVALAAVTTGCSSGDGAAPAGRTAPAPQATAPAPEAKPDGIEVSAAGVTTKVQAPADATESGYGQACLAAKAWLDERGGEPTEQVEPYLSTLQDPGYAGPGTFGSPWAELRPGQQAGAIMAVEHAAAGLCG</sequence>
<feature type="region of interest" description="Disordered" evidence="1">
    <location>
        <begin position="23"/>
        <end position="50"/>
    </location>
</feature>
<gene>
    <name evidence="3" type="ORF">AWC04_02175</name>
</gene>
<dbReference type="Pfam" id="PF17301">
    <property type="entry name" value="LpqV"/>
    <property type="match status" value="1"/>
</dbReference>
<feature type="chain" id="PRO_5044198136" evidence="2">
    <location>
        <begin position="17"/>
        <end position="142"/>
    </location>
</feature>
<keyword evidence="2" id="KW-0732">Signal</keyword>
<organism evidence="3 4">
    <name type="scientific">Mycolicibacterium fallax</name>
    <name type="common">Mycobacterium fallax</name>
    <dbReference type="NCBI Taxonomy" id="1793"/>
    <lineage>
        <taxon>Bacteria</taxon>
        <taxon>Bacillati</taxon>
        <taxon>Actinomycetota</taxon>
        <taxon>Actinomycetes</taxon>
        <taxon>Mycobacteriales</taxon>
        <taxon>Mycobacteriaceae</taxon>
        <taxon>Mycolicibacterium</taxon>
    </lineage>
</organism>
<comment type="caution">
    <text evidence="3">The sequence shown here is derived from an EMBL/GenBank/DDBJ whole genome shotgun (WGS) entry which is preliminary data.</text>
</comment>
<dbReference type="STRING" id="1793.AWC04_02175"/>
<dbReference type="PROSITE" id="PS51257">
    <property type="entry name" value="PROKAR_LIPOPROTEIN"/>
    <property type="match status" value="1"/>
</dbReference>
<feature type="signal peptide" evidence="2">
    <location>
        <begin position="1"/>
        <end position="16"/>
    </location>
</feature>
<evidence type="ECO:0000313" key="4">
    <source>
        <dbReference type="Proteomes" id="UP000193484"/>
    </source>
</evidence>
<protein>
    <submittedName>
        <fullName evidence="3">Uncharacterized protein</fullName>
    </submittedName>
</protein>
<reference evidence="3 4" key="1">
    <citation type="submission" date="2016-01" db="EMBL/GenBank/DDBJ databases">
        <title>The new phylogeny of the genus Mycobacterium.</title>
        <authorList>
            <person name="Tarcisio F."/>
            <person name="Conor M."/>
            <person name="Antonella G."/>
            <person name="Elisabetta G."/>
            <person name="Giulia F.S."/>
            <person name="Sara T."/>
            <person name="Anna F."/>
            <person name="Clotilde B."/>
            <person name="Roberto B."/>
            <person name="Veronica D.S."/>
            <person name="Fabio R."/>
            <person name="Monica P."/>
            <person name="Olivier J."/>
            <person name="Enrico T."/>
            <person name="Nicola S."/>
        </authorList>
    </citation>
    <scope>NUCLEOTIDE SEQUENCE [LARGE SCALE GENOMIC DNA]</scope>
    <source>
        <strain evidence="3 4">DSM 44179</strain>
    </source>
</reference>
<accession>A0A1X1RL24</accession>
<feature type="compositionally biased region" description="Low complexity" evidence="1">
    <location>
        <begin position="28"/>
        <end position="45"/>
    </location>
</feature>
<dbReference type="AlphaFoldDB" id="A0A1X1RL24"/>
<dbReference type="OrthoDB" id="4639220at2"/>
<proteinExistence type="predicted"/>
<dbReference type="EMBL" id="LQOJ01000015">
    <property type="protein sequence ID" value="ORV08506.1"/>
    <property type="molecule type" value="Genomic_DNA"/>
</dbReference>
<dbReference type="RefSeq" id="WP_085092678.1">
    <property type="nucleotide sequence ID" value="NZ_AP022603.1"/>
</dbReference>
<keyword evidence="4" id="KW-1185">Reference proteome</keyword>
<evidence type="ECO:0000256" key="2">
    <source>
        <dbReference type="SAM" id="SignalP"/>
    </source>
</evidence>
<name>A0A1X1RL24_MYCFA</name>
<evidence type="ECO:0000313" key="3">
    <source>
        <dbReference type="EMBL" id="ORV08506.1"/>
    </source>
</evidence>